<evidence type="ECO:0000313" key="2">
    <source>
        <dbReference type="EMBL" id="MBL4937265.1"/>
    </source>
</evidence>
<feature type="transmembrane region" description="Helical" evidence="1">
    <location>
        <begin position="7"/>
        <end position="24"/>
    </location>
</feature>
<keyword evidence="1" id="KW-0812">Transmembrane</keyword>
<reference evidence="2 3" key="1">
    <citation type="submission" date="2021-01" db="EMBL/GenBank/DDBJ databases">
        <title>Genome public.</title>
        <authorList>
            <person name="Liu C."/>
            <person name="Sun Q."/>
        </authorList>
    </citation>
    <scope>NUCLEOTIDE SEQUENCE [LARGE SCALE GENOMIC DNA]</scope>
    <source>
        <strain evidence="2 3">YIM B02515</strain>
    </source>
</reference>
<feature type="transmembrane region" description="Helical" evidence="1">
    <location>
        <begin position="118"/>
        <end position="141"/>
    </location>
</feature>
<keyword evidence="3" id="KW-1185">Reference proteome</keyword>
<protein>
    <submittedName>
        <fullName evidence="2">DUF1361 domain-containing protein</fullName>
    </submittedName>
</protein>
<keyword evidence="1" id="KW-1133">Transmembrane helix</keyword>
<feature type="transmembrane region" description="Helical" evidence="1">
    <location>
        <begin position="202"/>
        <end position="224"/>
    </location>
</feature>
<gene>
    <name evidence="2" type="ORF">JK636_16170</name>
</gene>
<feature type="transmembrane region" description="Helical" evidence="1">
    <location>
        <begin position="153"/>
        <end position="172"/>
    </location>
</feature>
<dbReference type="RefSeq" id="WP_202750019.1">
    <property type="nucleotide sequence ID" value="NZ_JAESWC010000014.1"/>
</dbReference>
<accession>A0ABS1TD55</accession>
<comment type="caution">
    <text evidence="2">The sequence shown here is derived from an EMBL/GenBank/DDBJ whole genome shotgun (WGS) entry which is preliminary data.</text>
</comment>
<feature type="transmembrane region" description="Helical" evidence="1">
    <location>
        <begin position="55"/>
        <end position="74"/>
    </location>
</feature>
<dbReference type="Pfam" id="PF07099">
    <property type="entry name" value="DUF1361"/>
    <property type="match status" value="1"/>
</dbReference>
<dbReference type="EMBL" id="JAESWC010000014">
    <property type="protein sequence ID" value="MBL4937265.1"/>
    <property type="molecule type" value="Genomic_DNA"/>
</dbReference>
<keyword evidence="1" id="KW-0472">Membrane</keyword>
<evidence type="ECO:0000256" key="1">
    <source>
        <dbReference type="SAM" id="Phobius"/>
    </source>
</evidence>
<proteinExistence type="predicted"/>
<sequence length="230" mass="27122">MRKVRNYLRVLALIYCIWVVFSSSGQLLYMAWNLFLALVPFEAANLLYKIKKEHLVFKGIRIITIGLCILWLLFYPNAPYIITDFIHINSNKFFIPNPKYVPYGLEPKTLFNDNFKLWLNYINIGIGVWLGYMFGIISLYINQKLIEDKFGRARSWVFVVAINLLSGFAIYLGRFIRWNSWDVIFDPLNIIYILINDIHIKALNFTLLFGVFNLILYIITVVTLKLMREK</sequence>
<dbReference type="InterPro" id="IPR009793">
    <property type="entry name" value="DUF1361"/>
</dbReference>
<organism evidence="2 3">
    <name type="scientific">Clostridium rhizosphaerae</name>
    <dbReference type="NCBI Taxonomy" id="2803861"/>
    <lineage>
        <taxon>Bacteria</taxon>
        <taxon>Bacillati</taxon>
        <taxon>Bacillota</taxon>
        <taxon>Clostridia</taxon>
        <taxon>Eubacteriales</taxon>
        <taxon>Clostridiaceae</taxon>
        <taxon>Clostridium</taxon>
    </lineage>
</organism>
<dbReference type="Proteomes" id="UP000632377">
    <property type="component" value="Unassembled WGS sequence"/>
</dbReference>
<feature type="transmembrane region" description="Helical" evidence="1">
    <location>
        <begin position="30"/>
        <end position="48"/>
    </location>
</feature>
<name>A0ABS1TD55_9CLOT</name>
<evidence type="ECO:0000313" key="3">
    <source>
        <dbReference type="Proteomes" id="UP000632377"/>
    </source>
</evidence>